<dbReference type="RefSeq" id="WP_234815351.1">
    <property type="nucleotide sequence ID" value="NZ_AP022563.1"/>
</dbReference>
<evidence type="ECO:0000313" key="2">
    <source>
        <dbReference type="EMBL" id="BBX18666.1"/>
    </source>
</evidence>
<dbReference type="PANTHER" id="PTHR42951">
    <property type="entry name" value="METALLO-BETA-LACTAMASE DOMAIN-CONTAINING"/>
    <property type="match status" value="1"/>
</dbReference>
<organism evidence="2 3">
    <name type="scientific">Mycolicibacterium duvalii</name>
    <dbReference type="NCBI Taxonomy" id="39688"/>
    <lineage>
        <taxon>Bacteria</taxon>
        <taxon>Bacillati</taxon>
        <taxon>Actinomycetota</taxon>
        <taxon>Actinomycetes</taxon>
        <taxon>Mycobacteriales</taxon>
        <taxon>Mycobacteriaceae</taxon>
        <taxon>Mycolicibacterium</taxon>
    </lineage>
</organism>
<dbReference type="AlphaFoldDB" id="A0A7I7K3D8"/>
<dbReference type="InterPro" id="IPR036866">
    <property type="entry name" value="RibonucZ/Hydroxyglut_hydro"/>
</dbReference>
<dbReference type="Proteomes" id="UP000467006">
    <property type="component" value="Chromosome"/>
</dbReference>
<dbReference type="PANTHER" id="PTHR42951:SF17">
    <property type="entry name" value="METALLO-BETA-LACTAMASE DOMAIN-CONTAINING PROTEIN"/>
    <property type="match status" value="1"/>
</dbReference>
<protein>
    <recommendedName>
        <fullName evidence="1">Metallo-beta-lactamase domain-containing protein</fullName>
    </recommendedName>
</protein>
<reference evidence="2 3" key="1">
    <citation type="journal article" date="2019" name="Emerg. Microbes Infect.">
        <title>Comprehensive subspecies identification of 175 nontuberculous mycobacteria species based on 7547 genomic profiles.</title>
        <authorList>
            <person name="Matsumoto Y."/>
            <person name="Kinjo T."/>
            <person name="Motooka D."/>
            <person name="Nabeya D."/>
            <person name="Jung N."/>
            <person name="Uechi K."/>
            <person name="Horii T."/>
            <person name="Iida T."/>
            <person name="Fujita J."/>
            <person name="Nakamura S."/>
        </authorList>
    </citation>
    <scope>NUCLEOTIDE SEQUENCE [LARGE SCALE GENOMIC DNA]</scope>
    <source>
        <strain evidence="2 3">JCM 6396</strain>
    </source>
</reference>
<name>A0A7I7K3D8_9MYCO</name>
<dbReference type="Pfam" id="PF00753">
    <property type="entry name" value="Lactamase_B"/>
    <property type="match status" value="1"/>
</dbReference>
<accession>A0A7I7K3D8</accession>
<sequence>MSLVVERFGELGIIRLSRWIFNCYLIRGESSWTVVDAGMPGSADDVAGVLSVLGGSVGAVVATHGHSDHVAGAPRLATEHAAPLYVPAVTVEYLDGSRQPRTPALSKVAQIWPTLLSQPLDLTGLRGFADGARIAGYGGRRGMIADGLAAARPLADGQLLPGLAGWQVLHVPGHTDDSTAFWHPDSATLLSGDAVLSADGRAWFTPETVDADAAARSEARMRALPVEHLLPGHGLPVHGRDVWAAAR</sequence>
<dbReference type="CDD" id="cd07721">
    <property type="entry name" value="yflN-like_MBL-fold"/>
    <property type="match status" value="1"/>
</dbReference>
<keyword evidence="3" id="KW-1185">Reference proteome</keyword>
<dbReference type="SUPFAM" id="SSF56281">
    <property type="entry name" value="Metallo-hydrolase/oxidoreductase"/>
    <property type="match status" value="1"/>
</dbReference>
<dbReference type="InterPro" id="IPR050855">
    <property type="entry name" value="NDM-1-like"/>
</dbReference>
<feature type="domain" description="Metallo-beta-lactamase" evidence="1">
    <location>
        <begin position="20"/>
        <end position="233"/>
    </location>
</feature>
<dbReference type="EMBL" id="AP022563">
    <property type="protein sequence ID" value="BBX18666.1"/>
    <property type="molecule type" value="Genomic_DNA"/>
</dbReference>
<gene>
    <name evidence="2" type="ORF">MDUV_35260</name>
</gene>
<dbReference type="KEGG" id="mdu:MDUV_35260"/>
<proteinExistence type="predicted"/>
<evidence type="ECO:0000259" key="1">
    <source>
        <dbReference type="SMART" id="SM00849"/>
    </source>
</evidence>
<dbReference type="InterPro" id="IPR001279">
    <property type="entry name" value="Metallo-B-lactamas"/>
</dbReference>
<dbReference type="Gene3D" id="3.60.15.10">
    <property type="entry name" value="Ribonuclease Z/Hydroxyacylglutathione hydrolase-like"/>
    <property type="match status" value="1"/>
</dbReference>
<dbReference type="SMART" id="SM00849">
    <property type="entry name" value="Lactamase_B"/>
    <property type="match status" value="1"/>
</dbReference>
<evidence type="ECO:0000313" key="3">
    <source>
        <dbReference type="Proteomes" id="UP000467006"/>
    </source>
</evidence>